<proteinExistence type="predicted"/>
<dbReference type="InterPro" id="IPR036812">
    <property type="entry name" value="NAD(P)_OxRdtase_dom_sf"/>
</dbReference>
<evidence type="ECO:0000259" key="2">
    <source>
        <dbReference type="Pfam" id="PF00248"/>
    </source>
</evidence>
<comment type="caution">
    <text evidence="3">The sequence shown here is derived from an EMBL/GenBank/DDBJ whole genome shotgun (WGS) entry which is preliminary data.</text>
</comment>
<evidence type="ECO:0000313" key="3">
    <source>
        <dbReference type="EMBL" id="MDX8473606.1"/>
    </source>
</evidence>
<reference evidence="3 4" key="1">
    <citation type="submission" date="2023-08" db="EMBL/GenBank/DDBJ databases">
        <title>Implementing the SeqCode for naming new Mesorhizobium species isolated from Vachellia karroo root nodules.</title>
        <authorList>
            <person name="Van Lill M."/>
        </authorList>
    </citation>
    <scope>NUCLEOTIDE SEQUENCE [LARGE SCALE GENOMIC DNA]</scope>
    <source>
        <strain evidence="3 4">VK23A</strain>
    </source>
</reference>
<accession>A0ABU4XFQ4</accession>
<dbReference type="GO" id="GO:0016491">
    <property type="term" value="F:oxidoreductase activity"/>
    <property type="evidence" value="ECO:0007669"/>
    <property type="project" value="UniProtKB-KW"/>
</dbReference>
<dbReference type="PANTHER" id="PTHR43625:SF40">
    <property type="entry name" value="ALDO-KETO REDUCTASE YAKC [NADP(+)]"/>
    <property type="match status" value="1"/>
</dbReference>
<evidence type="ECO:0000313" key="4">
    <source>
        <dbReference type="Proteomes" id="UP001271780"/>
    </source>
</evidence>
<dbReference type="EMBL" id="JAVIIZ010000009">
    <property type="protein sequence ID" value="MDX8473606.1"/>
    <property type="molecule type" value="Genomic_DNA"/>
</dbReference>
<protein>
    <submittedName>
        <fullName evidence="3">Aldo/keto reductase</fullName>
        <ecNumber evidence="3">1.1.1.-</ecNumber>
    </submittedName>
</protein>
<sequence length="333" mass="35927">MHTTTLGSQGLVVSAEGLGCMGMSTTYGPSDEQEGLATLGRALDLGVTFFDTAEAYGPFMNEELVGKAFVGKRDRIVLATKVGFRYTEDGKLAMDDGKPRVTGDPTRVRKAVEGSLRRLRTDVIDLIYLHRIDPTTPIEVTIGALAGLVHDGKVRYIGLSEASATTIRKAHAVHPLTAVQMEYSLFEREAEHNGVLAAVRELGIGFVSYSPLGRGFLTGALKDLDNLHPTDFRRLDPRFQGENLRANLRLVERLTEIAEAKGVKPSQLAIAWTIQAGTVPIPGTRRIKYLEENVAAADIALTPDELAALEQAAPFGAAAGERYSPGMMATLGH</sequence>
<keyword evidence="1 3" id="KW-0560">Oxidoreductase</keyword>
<dbReference type="SUPFAM" id="SSF51430">
    <property type="entry name" value="NAD(P)-linked oxidoreductase"/>
    <property type="match status" value="1"/>
</dbReference>
<organism evidence="3 4">
    <name type="scientific">Mesorhizobium dulcispinae</name>
    <dbReference type="NCBI Taxonomy" id="3072316"/>
    <lineage>
        <taxon>Bacteria</taxon>
        <taxon>Pseudomonadati</taxon>
        <taxon>Pseudomonadota</taxon>
        <taxon>Alphaproteobacteria</taxon>
        <taxon>Hyphomicrobiales</taxon>
        <taxon>Phyllobacteriaceae</taxon>
        <taxon>Mesorhizobium</taxon>
    </lineage>
</organism>
<dbReference type="InterPro" id="IPR023210">
    <property type="entry name" value="NADP_OxRdtase_dom"/>
</dbReference>
<dbReference type="InterPro" id="IPR050791">
    <property type="entry name" value="Aldo-Keto_reductase"/>
</dbReference>
<dbReference type="Proteomes" id="UP001271780">
    <property type="component" value="Unassembled WGS sequence"/>
</dbReference>
<name>A0ABU4XFQ4_9HYPH</name>
<dbReference type="Gene3D" id="3.20.20.100">
    <property type="entry name" value="NADP-dependent oxidoreductase domain"/>
    <property type="match status" value="1"/>
</dbReference>
<dbReference type="CDD" id="cd19076">
    <property type="entry name" value="AKR_AKR13A_13D"/>
    <property type="match status" value="1"/>
</dbReference>
<dbReference type="EC" id="1.1.1.-" evidence="3"/>
<keyword evidence="4" id="KW-1185">Reference proteome</keyword>
<evidence type="ECO:0000256" key="1">
    <source>
        <dbReference type="ARBA" id="ARBA00023002"/>
    </source>
</evidence>
<feature type="domain" description="NADP-dependent oxidoreductase" evidence="2">
    <location>
        <begin position="17"/>
        <end position="312"/>
    </location>
</feature>
<dbReference type="PANTHER" id="PTHR43625">
    <property type="entry name" value="AFLATOXIN B1 ALDEHYDE REDUCTASE"/>
    <property type="match status" value="1"/>
</dbReference>
<dbReference type="Pfam" id="PF00248">
    <property type="entry name" value="Aldo_ket_red"/>
    <property type="match status" value="1"/>
</dbReference>
<dbReference type="RefSeq" id="WP_320317183.1">
    <property type="nucleotide sequence ID" value="NZ_JAVIIX010000008.1"/>
</dbReference>
<gene>
    <name evidence="3" type="ORF">RFM27_16115</name>
</gene>